<name>A0A194Q9M8_PAPXU</name>
<evidence type="ECO:0000256" key="1">
    <source>
        <dbReference type="SAM" id="MobiDB-lite"/>
    </source>
</evidence>
<dbReference type="EMBL" id="KQ459249">
    <property type="protein sequence ID" value="KPJ02213.1"/>
    <property type="molecule type" value="Genomic_DNA"/>
</dbReference>
<dbReference type="AlphaFoldDB" id="A0A194Q9M8"/>
<proteinExistence type="predicted"/>
<accession>A0A194Q9M8</accession>
<keyword evidence="3" id="KW-1185">Reference proteome</keyword>
<sequence>MDQIGITMVITQHLHDLMILQCVDIANFWDTQLNSVANIWKTKIKTKERKRKRDGEREEEDVSISDMSFSGEEISE</sequence>
<organism evidence="2 3">
    <name type="scientific">Papilio xuthus</name>
    <name type="common">Asian swallowtail butterfly</name>
    <dbReference type="NCBI Taxonomy" id="66420"/>
    <lineage>
        <taxon>Eukaryota</taxon>
        <taxon>Metazoa</taxon>
        <taxon>Ecdysozoa</taxon>
        <taxon>Arthropoda</taxon>
        <taxon>Hexapoda</taxon>
        <taxon>Insecta</taxon>
        <taxon>Pterygota</taxon>
        <taxon>Neoptera</taxon>
        <taxon>Endopterygota</taxon>
        <taxon>Lepidoptera</taxon>
        <taxon>Glossata</taxon>
        <taxon>Ditrysia</taxon>
        <taxon>Papilionoidea</taxon>
        <taxon>Papilionidae</taxon>
        <taxon>Papilioninae</taxon>
        <taxon>Papilio</taxon>
    </lineage>
</organism>
<feature type="region of interest" description="Disordered" evidence="1">
    <location>
        <begin position="46"/>
        <end position="76"/>
    </location>
</feature>
<reference evidence="2 3" key="1">
    <citation type="journal article" date="2015" name="Nat. Commun.">
        <title>Outbred genome sequencing and CRISPR/Cas9 gene editing in butterflies.</title>
        <authorList>
            <person name="Li X."/>
            <person name="Fan D."/>
            <person name="Zhang W."/>
            <person name="Liu G."/>
            <person name="Zhang L."/>
            <person name="Zhao L."/>
            <person name="Fang X."/>
            <person name="Chen L."/>
            <person name="Dong Y."/>
            <person name="Chen Y."/>
            <person name="Ding Y."/>
            <person name="Zhao R."/>
            <person name="Feng M."/>
            <person name="Zhu Y."/>
            <person name="Feng Y."/>
            <person name="Jiang X."/>
            <person name="Zhu D."/>
            <person name="Xiang H."/>
            <person name="Feng X."/>
            <person name="Li S."/>
            <person name="Wang J."/>
            <person name="Zhang G."/>
            <person name="Kronforst M.R."/>
            <person name="Wang W."/>
        </authorList>
    </citation>
    <scope>NUCLEOTIDE SEQUENCE [LARGE SCALE GENOMIC DNA]</scope>
    <source>
        <strain evidence="2">Ya'a_city_454_Px</strain>
        <tissue evidence="2">Whole body</tissue>
    </source>
</reference>
<protein>
    <submittedName>
        <fullName evidence="2">Uncharacterized protein</fullName>
    </submittedName>
</protein>
<evidence type="ECO:0000313" key="2">
    <source>
        <dbReference type="EMBL" id="KPJ02213.1"/>
    </source>
</evidence>
<gene>
    <name evidence="2" type="ORF">RR46_08010</name>
</gene>
<dbReference type="Proteomes" id="UP000053268">
    <property type="component" value="Unassembled WGS sequence"/>
</dbReference>
<evidence type="ECO:0000313" key="3">
    <source>
        <dbReference type="Proteomes" id="UP000053268"/>
    </source>
</evidence>